<name>A0ABD2YUU5_9GENT</name>
<dbReference type="EMBL" id="JBJUIK010000012">
    <property type="protein sequence ID" value="KAL3509964.1"/>
    <property type="molecule type" value="Genomic_DNA"/>
</dbReference>
<evidence type="ECO:0000313" key="1">
    <source>
        <dbReference type="EMBL" id="KAL3509964.1"/>
    </source>
</evidence>
<sequence>MYEPVCTRPDIAFAVGMLGRYQDNRGIAYWKATKWVLRNLQGTKDYILIYRQSDYLKVAEYLDSYLIGSIDTSKSTSGYIFFLLEVYLGEKINQSIIASSTMEVEFLVCYETTSLALWLNNFILGLKIVDIISRPLKIFCDN</sequence>
<proteinExistence type="predicted"/>
<protein>
    <submittedName>
        <fullName evidence="1">Uncharacterized protein</fullName>
    </submittedName>
</protein>
<gene>
    <name evidence="1" type="ORF">ACH5RR_029365</name>
</gene>
<dbReference type="Proteomes" id="UP001630127">
    <property type="component" value="Unassembled WGS sequence"/>
</dbReference>
<dbReference type="CDD" id="cd09272">
    <property type="entry name" value="RNase_HI_RT_Ty1"/>
    <property type="match status" value="1"/>
</dbReference>
<reference evidence="1 2" key="1">
    <citation type="submission" date="2024-11" db="EMBL/GenBank/DDBJ databases">
        <title>A near-complete genome assembly of Cinchona calisaya.</title>
        <authorList>
            <person name="Lian D.C."/>
            <person name="Zhao X.W."/>
            <person name="Wei L."/>
        </authorList>
    </citation>
    <scope>NUCLEOTIDE SEQUENCE [LARGE SCALE GENOMIC DNA]</scope>
    <source>
        <tissue evidence="1">Nenye</tissue>
    </source>
</reference>
<accession>A0ABD2YUU5</accession>
<comment type="caution">
    <text evidence="1">The sequence shown here is derived from an EMBL/GenBank/DDBJ whole genome shotgun (WGS) entry which is preliminary data.</text>
</comment>
<organism evidence="1 2">
    <name type="scientific">Cinchona calisaya</name>
    <dbReference type="NCBI Taxonomy" id="153742"/>
    <lineage>
        <taxon>Eukaryota</taxon>
        <taxon>Viridiplantae</taxon>
        <taxon>Streptophyta</taxon>
        <taxon>Embryophyta</taxon>
        <taxon>Tracheophyta</taxon>
        <taxon>Spermatophyta</taxon>
        <taxon>Magnoliopsida</taxon>
        <taxon>eudicotyledons</taxon>
        <taxon>Gunneridae</taxon>
        <taxon>Pentapetalae</taxon>
        <taxon>asterids</taxon>
        <taxon>lamiids</taxon>
        <taxon>Gentianales</taxon>
        <taxon>Rubiaceae</taxon>
        <taxon>Cinchonoideae</taxon>
        <taxon>Cinchoneae</taxon>
        <taxon>Cinchona</taxon>
    </lineage>
</organism>
<keyword evidence="2" id="KW-1185">Reference proteome</keyword>
<evidence type="ECO:0000313" key="2">
    <source>
        <dbReference type="Proteomes" id="UP001630127"/>
    </source>
</evidence>
<dbReference type="AlphaFoldDB" id="A0ABD2YUU5"/>
<dbReference type="PANTHER" id="PTHR11439">
    <property type="entry name" value="GAG-POL-RELATED RETROTRANSPOSON"/>
    <property type="match status" value="1"/>
</dbReference>
<dbReference type="PANTHER" id="PTHR11439:SF467">
    <property type="entry name" value="INTEGRASE CATALYTIC DOMAIN-CONTAINING PROTEIN"/>
    <property type="match status" value="1"/>
</dbReference>